<dbReference type="PROSITE" id="PS00086">
    <property type="entry name" value="CYTOCHROME_P450"/>
    <property type="match status" value="1"/>
</dbReference>
<dbReference type="EMBL" id="JBFXLT010000134">
    <property type="protein sequence ID" value="KAL2807674.1"/>
    <property type="molecule type" value="Genomic_DNA"/>
</dbReference>
<dbReference type="InterPro" id="IPR047146">
    <property type="entry name" value="Cyt_P450_E_CYP52_fungi"/>
</dbReference>
<keyword evidence="3" id="KW-0479">Metal-binding</keyword>
<comment type="caution">
    <text evidence="7">The sequence shown here is derived from an EMBL/GenBank/DDBJ whole genome shotgun (WGS) entry which is preliminary data.</text>
</comment>
<reference evidence="7 8" key="1">
    <citation type="submission" date="2024-07" db="EMBL/GenBank/DDBJ databases">
        <title>Section-level genome sequencing and comparative genomics of Aspergillus sections Usti and Cavernicolus.</title>
        <authorList>
            <consortium name="Lawrence Berkeley National Laboratory"/>
            <person name="Nybo J.L."/>
            <person name="Vesth T.C."/>
            <person name="Theobald S."/>
            <person name="Frisvad J.C."/>
            <person name="Larsen T.O."/>
            <person name="Kjaerboelling I."/>
            <person name="Rothschild-Mancinelli K."/>
            <person name="Lyhne E.K."/>
            <person name="Kogle M.E."/>
            <person name="Barry K."/>
            <person name="Clum A."/>
            <person name="Na H."/>
            <person name="Ledsgaard L."/>
            <person name="Lin J."/>
            <person name="Lipzen A."/>
            <person name="Kuo A."/>
            <person name="Riley R."/>
            <person name="Mondo S."/>
            <person name="Labutti K."/>
            <person name="Haridas S."/>
            <person name="Pangalinan J."/>
            <person name="Salamov A.A."/>
            <person name="Simmons B.A."/>
            <person name="Magnuson J.K."/>
            <person name="Chen J."/>
            <person name="Drula E."/>
            <person name="Henrissat B."/>
            <person name="Wiebenga A."/>
            <person name="Lubbers R.J."/>
            <person name="Gomes A.C."/>
            <person name="Makela M.R."/>
            <person name="Stajich J."/>
            <person name="Grigoriev I.V."/>
            <person name="Mortensen U.H."/>
            <person name="De Vries R.P."/>
            <person name="Baker S.E."/>
            <person name="Andersen M.R."/>
        </authorList>
    </citation>
    <scope>NUCLEOTIDE SEQUENCE [LARGE SCALE GENOMIC DNA]</scope>
    <source>
        <strain evidence="7 8">CBS 588.65</strain>
    </source>
</reference>
<name>A0ABR4GXG3_9EURO</name>
<keyword evidence="8" id="KW-1185">Reference proteome</keyword>
<dbReference type="Pfam" id="PF00067">
    <property type="entry name" value="p450"/>
    <property type="match status" value="1"/>
</dbReference>
<dbReference type="InterPro" id="IPR036396">
    <property type="entry name" value="Cyt_P450_sf"/>
</dbReference>
<dbReference type="InterPro" id="IPR002401">
    <property type="entry name" value="Cyt_P450_E_grp-I"/>
</dbReference>
<evidence type="ECO:0000256" key="2">
    <source>
        <dbReference type="ARBA" id="ARBA00010617"/>
    </source>
</evidence>
<dbReference type="InterPro" id="IPR001128">
    <property type="entry name" value="Cyt_P450"/>
</dbReference>
<evidence type="ECO:0000256" key="3">
    <source>
        <dbReference type="ARBA" id="ARBA00022723"/>
    </source>
</evidence>
<evidence type="ECO:0000256" key="5">
    <source>
        <dbReference type="ARBA" id="ARBA00023004"/>
    </source>
</evidence>
<evidence type="ECO:0000256" key="1">
    <source>
        <dbReference type="ARBA" id="ARBA00001971"/>
    </source>
</evidence>
<organism evidence="7 8">
    <name type="scientific">Aspergillus granulosus</name>
    <dbReference type="NCBI Taxonomy" id="176169"/>
    <lineage>
        <taxon>Eukaryota</taxon>
        <taxon>Fungi</taxon>
        <taxon>Dikarya</taxon>
        <taxon>Ascomycota</taxon>
        <taxon>Pezizomycotina</taxon>
        <taxon>Eurotiomycetes</taxon>
        <taxon>Eurotiomycetidae</taxon>
        <taxon>Eurotiales</taxon>
        <taxon>Aspergillaceae</taxon>
        <taxon>Aspergillus</taxon>
        <taxon>Aspergillus subgen. Nidulantes</taxon>
    </lineage>
</organism>
<evidence type="ECO:0000256" key="6">
    <source>
        <dbReference type="ARBA" id="ARBA00023033"/>
    </source>
</evidence>
<evidence type="ECO:0000256" key="4">
    <source>
        <dbReference type="ARBA" id="ARBA00023002"/>
    </source>
</evidence>
<dbReference type="CDD" id="cd11063">
    <property type="entry name" value="CYP52"/>
    <property type="match status" value="1"/>
</dbReference>
<evidence type="ECO:0000313" key="7">
    <source>
        <dbReference type="EMBL" id="KAL2807674.1"/>
    </source>
</evidence>
<evidence type="ECO:0000313" key="8">
    <source>
        <dbReference type="Proteomes" id="UP001610334"/>
    </source>
</evidence>
<protein>
    <submittedName>
        <fullName evidence="7">Cytochrome P450</fullName>
    </submittedName>
</protein>
<keyword evidence="4" id="KW-0560">Oxidoreductase</keyword>
<dbReference type="PANTHER" id="PTHR24287">
    <property type="entry name" value="P450, PUTATIVE (EUROFUNG)-RELATED"/>
    <property type="match status" value="1"/>
</dbReference>
<comment type="cofactor">
    <cofactor evidence="1">
        <name>heme</name>
        <dbReference type="ChEBI" id="CHEBI:30413"/>
    </cofactor>
</comment>
<keyword evidence="6" id="KW-0503">Monooxygenase</keyword>
<dbReference type="Gene3D" id="1.10.630.10">
    <property type="entry name" value="Cytochrome P450"/>
    <property type="match status" value="1"/>
</dbReference>
<dbReference type="InterPro" id="IPR041712">
    <property type="entry name" value="DHPS-like_MBL-fold"/>
</dbReference>
<keyword evidence="5" id="KW-0408">Iron</keyword>
<dbReference type="Gene3D" id="3.60.15.10">
    <property type="entry name" value="Ribonuclease Z/Hydroxyacylglutathione hydrolase-like"/>
    <property type="match status" value="1"/>
</dbReference>
<gene>
    <name evidence="7" type="ORF">BJX63DRAFT_440047</name>
</gene>
<dbReference type="InterPro" id="IPR017972">
    <property type="entry name" value="Cyt_P450_CS"/>
</dbReference>
<comment type="similarity">
    <text evidence="2">Belongs to the cytochrome P450 family.</text>
</comment>
<dbReference type="Proteomes" id="UP001610334">
    <property type="component" value="Unassembled WGS sequence"/>
</dbReference>
<dbReference type="PANTHER" id="PTHR24287:SF5">
    <property type="entry name" value="P450, PUTATIVE (EUROFUNG)-RELATED"/>
    <property type="match status" value="1"/>
</dbReference>
<sequence>MLQLNLVEVDSLEAQVIIDNELDPMSTITPDTVQVSGLMGHLAMSSPHHLDNRGDAHRELRMEDICCSAHGLSILLTATKGDKKHAILFDAGPEEDAWERNVRRMRPDLSSVELVQLSHWHRDHSGGLLRAIRMISEARAANGLPNDLIADVHPNRPEFRGFAIGENIISFQADPSFEELEAAGAVVRKSDKAHTVLDGFFLISGEIPRRTSYETGLKNGMRFDKDDNEWTSDESISDERFVMCNVKDKGIVVLTGCSHAGVVNCTQHALELAGRSVPLHAVIGGFHLANSDTVQMESSIKDLLKLDPAVLLPGHCTGWRAKFAIERQRPGMLVPSGLILLLVLVRPVRLWLYNRQVYQKGGVHAPSIPSDIISATRFFFSIIKAQNEHRLYEFFNRCFEHGTPASPNCVETNLFGGFRVFQTREPEHLKAVLTGKFADYGKGELFHDLWIPFLGDSIFTTDGKEWQGSRNLIRPMFIKDRISDLEIFERKVQIMMSLYSPSGQPTNVMDLFYRMTLDAITEFLLGKGICSLENPQADFAIAFSDVQRIQTMLTMLGPAQRFYPRGEYYRGLKVINDFVWPFVHETLSLSADDLEKRPEKSFTFLHALANYTRDPKTIRDQVVSVLLAGRDTTAATLSWAFYELSHYPEIYARLREEVIDKVGPTRAPSYEDLKNMPYLRHTINETLRLYPAVPYNIRFALRDTTLPTGGGPNGDLPITVLKGDAVSYSTYAMQRRADLYPPVSEKFADPGIFSPERWENWSPRPWQYIPFNGGPRICIGQNFALAEMGYTIVRIVQRYERIEYVGDWEKQYHKAEIVGTPGMGVNVRMYEAK</sequence>
<proteinExistence type="inferred from homology"/>
<dbReference type="PRINTS" id="PR00463">
    <property type="entry name" value="EP450I"/>
</dbReference>
<dbReference type="CDD" id="cd07713">
    <property type="entry name" value="DHPS-like_MBL-fold"/>
    <property type="match status" value="1"/>
</dbReference>
<dbReference type="InterPro" id="IPR036866">
    <property type="entry name" value="RibonucZ/Hydroxyglut_hydro"/>
</dbReference>
<dbReference type="SUPFAM" id="SSF56281">
    <property type="entry name" value="Metallo-hydrolase/oxidoreductase"/>
    <property type="match status" value="1"/>
</dbReference>
<accession>A0ABR4GXG3</accession>
<dbReference type="PRINTS" id="PR00385">
    <property type="entry name" value="P450"/>
</dbReference>
<dbReference type="SUPFAM" id="SSF48264">
    <property type="entry name" value="Cytochrome P450"/>
    <property type="match status" value="1"/>
</dbReference>